<keyword evidence="5" id="KW-1185">Reference proteome</keyword>
<organism evidence="4 5">
    <name type="scientific">Stephanodiscus triporus</name>
    <dbReference type="NCBI Taxonomy" id="2934178"/>
    <lineage>
        <taxon>Eukaryota</taxon>
        <taxon>Sar</taxon>
        <taxon>Stramenopiles</taxon>
        <taxon>Ochrophyta</taxon>
        <taxon>Bacillariophyta</taxon>
        <taxon>Coscinodiscophyceae</taxon>
        <taxon>Thalassiosirophycidae</taxon>
        <taxon>Stephanodiscales</taxon>
        <taxon>Stephanodiscaceae</taxon>
        <taxon>Stephanodiscus</taxon>
    </lineage>
</organism>
<evidence type="ECO:0000313" key="5">
    <source>
        <dbReference type="Proteomes" id="UP001530315"/>
    </source>
</evidence>
<feature type="compositionally biased region" description="Basic and acidic residues" evidence="2">
    <location>
        <begin position="1"/>
        <end position="10"/>
    </location>
</feature>
<accession>A0ABD3MSL8</accession>
<evidence type="ECO:0000256" key="2">
    <source>
        <dbReference type="SAM" id="MobiDB-lite"/>
    </source>
</evidence>
<dbReference type="InterPro" id="IPR013766">
    <property type="entry name" value="Thioredoxin_domain"/>
</dbReference>
<dbReference type="Gene3D" id="3.40.30.10">
    <property type="entry name" value="Glutaredoxin"/>
    <property type="match status" value="1"/>
</dbReference>
<dbReference type="Proteomes" id="UP001530315">
    <property type="component" value="Unassembled WGS sequence"/>
</dbReference>
<feature type="region of interest" description="Disordered" evidence="2">
    <location>
        <begin position="1"/>
        <end position="32"/>
    </location>
</feature>
<proteinExistence type="inferred from homology"/>
<comment type="similarity">
    <text evidence="1">Belongs to the thioredoxin family.</text>
</comment>
<dbReference type="PROSITE" id="PS51352">
    <property type="entry name" value="THIOREDOXIN_2"/>
    <property type="match status" value="1"/>
</dbReference>
<dbReference type="CDD" id="cd02947">
    <property type="entry name" value="TRX_family"/>
    <property type="match status" value="1"/>
</dbReference>
<name>A0ABD3MSL8_9STRA</name>
<comment type="caution">
    <text evidence="4">The sequence shown here is derived from an EMBL/GenBank/DDBJ whole genome shotgun (WGS) entry which is preliminary data.</text>
</comment>
<sequence>MEEERERKNSDEDDENENENGGVGGGEDDRRGEWRQVVGGFVPKFLRRRTGVVAASASASDAAVVDVDARPTILSIDTLEEYKRVVVDERESIVVVRFHAPWCKSCRAAYPHFCKLASDHHGGSDPVKFVEVPLTRETAYIHEGLGVPSVPYGHIYHPDVGLVEERKINRKEFGEFRSALESYVRGCCYLPEEEEGGGV</sequence>
<gene>
    <name evidence="4" type="ORF">ACHAW5_003891</name>
</gene>
<reference evidence="4 5" key="1">
    <citation type="submission" date="2024-10" db="EMBL/GenBank/DDBJ databases">
        <title>Updated reference genomes for cyclostephanoid diatoms.</title>
        <authorList>
            <person name="Roberts W.R."/>
            <person name="Alverson A.J."/>
        </authorList>
    </citation>
    <scope>NUCLEOTIDE SEQUENCE [LARGE SCALE GENOMIC DNA]</scope>
    <source>
        <strain evidence="4 5">AJA276-08</strain>
    </source>
</reference>
<dbReference type="InterPro" id="IPR036249">
    <property type="entry name" value="Thioredoxin-like_sf"/>
</dbReference>
<evidence type="ECO:0000256" key="1">
    <source>
        <dbReference type="ARBA" id="ARBA00008987"/>
    </source>
</evidence>
<feature type="domain" description="Thioredoxin" evidence="3">
    <location>
        <begin position="53"/>
        <end position="185"/>
    </location>
</feature>
<dbReference type="AlphaFoldDB" id="A0ABD3MSL8"/>
<dbReference type="PANTHER" id="PTHR43601:SF32">
    <property type="entry name" value="THIOREDOXIN-LIKE 2-2, CHLOROPLASTIC"/>
    <property type="match status" value="1"/>
</dbReference>
<evidence type="ECO:0000259" key="3">
    <source>
        <dbReference type="PROSITE" id="PS51352"/>
    </source>
</evidence>
<dbReference type="EMBL" id="JALLAZ020001740">
    <property type="protein sequence ID" value="KAL3765923.1"/>
    <property type="molecule type" value="Genomic_DNA"/>
</dbReference>
<dbReference type="PANTHER" id="PTHR43601">
    <property type="entry name" value="THIOREDOXIN, MITOCHONDRIAL"/>
    <property type="match status" value="1"/>
</dbReference>
<evidence type="ECO:0000313" key="4">
    <source>
        <dbReference type="EMBL" id="KAL3765923.1"/>
    </source>
</evidence>
<dbReference type="Pfam" id="PF00085">
    <property type="entry name" value="Thioredoxin"/>
    <property type="match status" value="1"/>
</dbReference>
<dbReference type="SUPFAM" id="SSF52833">
    <property type="entry name" value="Thioredoxin-like"/>
    <property type="match status" value="1"/>
</dbReference>
<protein>
    <recommendedName>
        <fullName evidence="3">Thioredoxin domain-containing protein</fullName>
    </recommendedName>
</protein>